<dbReference type="InterPro" id="IPR012337">
    <property type="entry name" value="RNaseH-like_sf"/>
</dbReference>
<protein>
    <submittedName>
        <fullName evidence="1">Uncharacterized protein</fullName>
    </submittedName>
</protein>
<dbReference type="Proteomes" id="UP000007819">
    <property type="component" value="Chromosome X"/>
</dbReference>
<reference evidence="2" key="1">
    <citation type="submission" date="2010-06" db="EMBL/GenBank/DDBJ databases">
        <authorList>
            <person name="Jiang H."/>
            <person name="Abraham K."/>
            <person name="Ali S."/>
            <person name="Alsbrooks S.L."/>
            <person name="Anim B.N."/>
            <person name="Anosike U.S."/>
            <person name="Attaway T."/>
            <person name="Bandaranaike D.P."/>
            <person name="Battles P.K."/>
            <person name="Bell S.N."/>
            <person name="Bell A.V."/>
            <person name="Beltran B."/>
            <person name="Bickham C."/>
            <person name="Bustamante Y."/>
            <person name="Caleb T."/>
            <person name="Canada A."/>
            <person name="Cardenas V."/>
            <person name="Carter K."/>
            <person name="Chacko J."/>
            <person name="Chandrabose M.N."/>
            <person name="Chavez D."/>
            <person name="Chavez A."/>
            <person name="Chen L."/>
            <person name="Chu H.-S."/>
            <person name="Claassen K.J."/>
            <person name="Cockrell R."/>
            <person name="Collins M."/>
            <person name="Cooper J.A."/>
            <person name="Cree A."/>
            <person name="Curry S.M."/>
            <person name="Da Y."/>
            <person name="Dao M.D."/>
            <person name="Das B."/>
            <person name="Davila M.-L."/>
            <person name="Davy-Carroll L."/>
            <person name="Denson S."/>
            <person name="Dinh H."/>
            <person name="Ebong V.E."/>
            <person name="Edwards J.R."/>
            <person name="Egan A."/>
            <person name="El-Daye J."/>
            <person name="Escobedo L."/>
            <person name="Fernandez S."/>
            <person name="Fernando P.R."/>
            <person name="Flagg N."/>
            <person name="Forbes L.D."/>
            <person name="Fowler R.G."/>
            <person name="Fu Q."/>
            <person name="Gabisi R.A."/>
            <person name="Ganer J."/>
            <person name="Garbino Pronczuk A."/>
            <person name="Garcia R.M."/>
            <person name="Garner T."/>
            <person name="Garrett T.E."/>
            <person name="Gonzalez D.A."/>
            <person name="Hamid H."/>
            <person name="Hawkins E.S."/>
            <person name="Hirani K."/>
            <person name="Hogues M.E."/>
            <person name="Hollins B."/>
            <person name="Hsiao C.-H."/>
            <person name="Jabil R."/>
            <person name="James M.L."/>
            <person name="Jhangiani S.N."/>
            <person name="Johnson B."/>
            <person name="Johnson Q."/>
            <person name="Joshi V."/>
            <person name="Kalu J.B."/>
            <person name="Kam C."/>
            <person name="Kashfia A."/>
            <person name="Keebler J."/>
            <person name="Kisamo H."/>
            <person name="Kovar C.L."/>
            <person name="Lago L.A."/>
            <person name="Lai C.-Y."/>
            <person name="Laidlaw J."/>
            <person name="Lara F."/>
            <person name="Le T.-K."/>
            <person name="Lee S.L."/>
            <person name="Legall F.H."/>
            <person name="Lemon S.J."/>
            <person name="Lewis L.R."/>
            <person name="Li B."/>
            <person name="Liu Y."/>
            <person name="Liu Y.-S."/>
            <person name="Lopez J."/>
            <person name="Lozado R.J."/>
            <person name="Lu J."/>
            <person name="Madu R.C."/>
            <person name="Maheshwari M."/>
            <person name="Maheshwari R."/>
            <person name="Malloy K."/>
            <person name="Martinez E."/>
            <person name="Mathew T."/>
            <person name="Mercado I.C."/>
            <person name="Mercado C."/>
            <person name="Meyer B."/>
            <person name="Montgomery K."/>
            <person name="Morgan M.B."/>
            <person name="Munidasa M."/>
            <person name="Nazareth L.V."/>
            <person name="Nelson J."/>
            <person name="Ng B.M."/>
            <person name="Nguyen N.B."/>
            <person name="Nguyen P.Q."/>
            <person name="Nguyen T."/>
            <person name="Obregon M."/>
            <person name="Okwuonu G.O."/>
            <person name="Onwere C.G."/>
            <person name="Orozco G."/>
            <person name="Parra A."/>
            <person name="Patel S."/>
            <person name="Patil S."/>
            <person name="Perez A."/>
            <person name="Perez Y."/>
            <person name="Pham C."/>
            <person name="Primus E.L."/>
            <person name="Pu L.-L."/>
            <person name="Puazo M."/>
            <person name="Qin X."/>
            <person name="Quiroz J.B."/>
            <person name="Reese J."/>
            <person name="Richards S."/>
            <person name="Rives C.M."/>
            <person name="Robberts R."/>
            <person name="Ruiz S.J."/>
            <person name="Ruiz M.J."/>
            <person name="Santibanez J."/>
            <person name="Schneider B.W."/>
            <person name="Sisson I."/>
            <person name="Smith M."/>
            <person name="Sodergren E."/>
            <person name="Song X.-Z."/>
            <person name="Song B.B."/>
            <person name="Summersgill H."/>
            <person name="Thelus R."/>
            <person name="Thornton R.D."/>
            <person name="Trejos Z.Y."/>
            <person name="Usmani K."/>
            <person name="Vattathil S."/>
            <person name="Villasana D."/>
            <person name="Walker D.L."/>
            <person name="Wang S."/>
            <person name="Wang K."/>
            <person name="White C.S."/>
            <person name="Williams A.C."/>
            <person name="Williamson J."/>
            <person name="Wilson K."/>
            <person name="Woghiren I.O."/>
            <person name="Woodworth J.R."/>
            <person name="Worley K.C."/>
            <person name="Wright R.A."/>
            <person name="Wu W."/>
            <person name="Young L."/>
            <person name="Zhang L."/>
            <person name="Zhang J."/>
            <person name="Zhu Y."/>
            <person name="Muzny D.M."/>
            <person name="Weinstock G."/>
            <person name="Gibbs R.A."/>
        </authorList>
    </citation>
    <scope>NUCLEOTIDE SEQUENCE [LARGE SCALE GENOMIC DNA]</scope>
    <source>
        <strain evidence="2">LSR1</strain>
    </source>
</reference>
<dbReference type="GeneID" id="103311067"/>
<dbReference type="InterPro" id="IPR052958">
    <property type="entry name" value="IFN-induced_PKR_regulator"/>
</dbReference>
<proteinExistence type="predicted"/>
<dbReference type="AlphaFoldDB" id="A0A8R2B9U0"/>
<evidence type="ECO:0000313" key="1">
    <source>
        <dbReference type="EnsemblMetazoa" id="XP_008188824.1"/>
    </source>
</evidence>
<keyword evidence="2" id="KW-1185">Reference proteome</keyword>
<reference evidence="1" key="2">
    <citation type="submission" date="2022-06" db="UniProtKB">
        <authorList>
            <consortium name="EnsemblMetazoa"/>
        </authorList>
    </citation>
    <scope>IDENTIFICATION</scope>
</reference>
<dbReference type="EnsemblMetazoa" id="XM_008190602.1">
    <property type="protein sequence ID" value="XP_008188824.1"/>
    <property type="gene ID" value="LOC103311067"/>
</dbReference>
<dbReference type="KEGG" id="api:103311067"/>
<dbReference type="PANTHER" id="PTHR46289:SF17">
    <property type="entry name" value="HAT C-TERMINAL DIMERISATION DOMAIN-CONTAINING PROTEIN"/>
    <property type="match status" value="1"/>
</dbReference>
<dbReference type="SUPFAM" id="SSF53098">
    <property type="entry name" value="Ribonuclease H-like"/>
    <property type="match status" value="1"/>
</dbReference>
<accession>A0A8R2B9U0</accession>
<organism evidence="1 2">
    <name type="scientific">Acyrthosiphon pisum</name>
    <name type="common">Pea aphid</name>
    <dbReference type="NCBI Taxonomy" id="7029"/>
    <lineage>
        <taxon>Eukaryota</taxon>
        <taxon>Metazoa</taxon>
        <taxon>Ecdysozoa</taxon>
        <taxon>Arthropoda</taxon>
        <taxon>Hexapoda</taxon>
        <taxon>Insecta</taxon>
        <taxon>Pterygota</taxon>
        <taxon>Neoptera</taxon>
        <taxon>Paraneoptera</taxon>
        <taxon>Hemiptera</taxon>
        <taxon>Sternorrhyncha</taxon>
        <taxon>Aphidomorpha</taxon>
        <taxon>Aphidoidea</taxon>
        <taxon>Aphididae</taxon>
        <taxon>Macrosiphini</taxon>
        <taxon>Acyrthosiphon</taxon>
    </lineage>
</organism>
<dbReference type="PANTHER" id="PTHR46289">
    <property type="entry name" value="52 KDA REPRESSOR OF THE INHIBITOR OF THE PROTEIN KINASE-LIKE PROTEIN-RELATED"/>
    <property type="match status" value="1"/>
</dbReference>
<name>A0A8R2B9U0_ACYPI</name>
<evidence type="ECO:0000313" key="2">
    <source>
        <dbReference type="Proteomes" id="UP000007819"/>
    </source>
</evidence>
<sequence length="312" mass="36270">MKSGSFSGLQKRICEIVPNATFMHCCSHNINLIICDAAKSSRKVQSFFEIVQDIFNFFSSSGPRWTDLAFGEEEGTVIRKVVLKKLCATRWEARHNALYSLRMRFVDILKALTKLQLTSTKKNERDMALALKKNLCNLYLSKKLQSVDLHLQQALDQLNTAISDIKLMRENYDTIVDKAKKMCDSWSIPFTFHQSRERYSKLFPGEIDGDRRLTITQDNFKVTVFYPVIDTILSQLKFRFTGLNTVCDYFRFLIPFSMISMTKELLIKSTYDFIEKYRDDISSDFTRQIVSLQDFFLSKDNTTNTSDIKKMT</sequence>
<dbReference type="OrthoDB" id="6598476at2759"/>
<dbReference type="RefSeq" id="XP_008188824.1">
    <property type="nucleotide sequence ID" value="XM_008190602.1"/>
</dbReference>